<proteinExistence type="predicted"/>
<dbReference type="Proteomes" id="UP000026961">
    <property type="component" value="Chromosome 9"/>
</dbReference>
<reference evidence="2" key="1">
    <citation type="submission" date="2015-04" db="UniProtKB">
        <authorList>
            <consortium name="EnsemblPlants"/>
        </authorList>
    </citation>
    <scope>IDENTIFICATION</scope>
</reference>
<name>A0A0E0B5D1_9ORYZ</name>
<keyword evidence="3" id="KW-1185">Reference proteome</keyword>
<reference evidence="2" key="2">
    <citation type="submission" date="2018-05" db="EMBL/GenBank/DDBJ databases">
        <title>OgluRS3 (Oryza glumaepatula Reference Sequence Version 3).</title>
        <authorList>
            <person name="Zhang J."/>
            <person name="Kudrna D."/>
            <person name="Lee S."/>
            <person name="Talag J."/>
            <person name="Welchert J."/>
            <person name="Wing R.A."/>
        </authorList>
    </citation>
    <scope>NUCLEOTIDE SEQUENCE [LARGE SCALE GENOMIC DNA]</scope>
</reference>
<dbReference type="AlphaFoldDB" id="A0A0E0B5D1"/>
<evidence type="ECO:0000313" key="3">
    <source>
        <dbReference type="Proteomes" id="UP000026961"/>
    </source>
</evidence>
<feature type="compositionally biased region" description="Basic and acidic residues" evidence="1">
    <location>
        <begin position="45"/>
        <end position="59"/>
    </location>
</feature>
<organism evidence="2">
    <name type="scientific">Oryza glumipatula</name>
    <dbReference type="NCBI Taxonomy" id="40148"/>
    <lineage>
        <taxon>Eukaryota</taxon>
        <taxon>Viridiplantae</taxon>
        <taxon>Streptophyta</taxon>
        <taxon>Embryophyta</taxon>
        <taxon>Tracheophyta</taxon>
        <taxon>Spermatophyta</taxon>
        <taxon>Magnoliopsida</taxon>
        <taxon>Liliopsida</taxon>
        <taxon>Poales</taxon>
        <taxon>Poaceae</taxon>
        <taxon>BOP clade</taxon>
        <taxon>Oryzoideae</taxon>
        <taxon>Oryzeae</taxon>
        <taxon>Oryzinae</taxon>
        <taxon>Oryza</taxon>
    </lineage>
</organism>
<evidence type="ECO:0000313" key="2">
    <source>
        <dbReference type="EnsemblPlants" id="OGLUM09G17080.1"/>
    </source>
</evidence>
<dbReference type="HOGENOM" id="CLU_2964674_0_0_1"/>
<evidence type="ECO:0000256" key="1">
    <source>
        <dbReference type="SAM" id="MobiDB-lite"/>
    </source>
</evidence>
<dbReference type="EnsemblPlants" id="OGLUM09G17080.1">
    <property type="protein sequence ID" value="OGLUM09G17080.1"/>
    <property type="gene ID" value="OGLUM09G17080"/>
</dbReference>
<accession>A0A0E0B5D1</accession>
<protein>
    <submittedName>
        <fullName evidence="2">Uncharacterized protein</fullName>
    </submittedName>
</protein>
<sequence>MSNRLASRGEEGTRTGFRGRMVEAARSPAAATVGESAARVRRGGRGRDGGEEGEMRWTE</sequence>
<feature type="region of interest" description="Disordered" evidence="1">
    <location>
        <begin position="1"/>
        <end position="59"/>
    </location>
</feature>
<dbReference type="Gramene" id="OGLUM09G17080.1">
    <property type="protein sequence ID" value="OGLUM09G17080.1"/>
    <property type="gene ID" value="OGLUM09G17080"/>
</dbReference>